<feature type="binding site" evidence="15">
    <location>
        <position position="88"/>
    </location>
    <ligand>
        <name>Ca(2+)</name>
        <dbReference type="ChEBI" id="CHEBI:29108"/>
        <label>1</label>
    </ligand>
</feature>
<comment type="subcellular location">
    <subcellularLocation>
        <location evidence="18">Secreted</location>
    </subcellularLocation>
</comment>
<evidence type="ECO:0000259" key="19">
    <source>
        <dbReference type="PROSITE" id="PS50873"/>
    </source>
</evidence>
<dbReference type="Pfam" id="PF00141">
    <property type="entry name" value="peroxidase"/>
    <property type="match status" value="1"/>
</dbReference>
<accession>A0A9R0JBC3</accession>
<keyword evidence="20" id="KW-1185">Reference proteome</keyword>
<feature type="disulfide bond" evidence="17">
    <location>
        <begin position="208"/>
        <end position="240"/>
    </location>
</feature>
<evidence type="ECO:0000256" key="1">
    <source>
        <dbReference type="ARBA" id="ARBA00000189"/>
    </source>
</evidence>
<evidence type="ECO:0000256" key="5">
    <source>
        <dbReference type="ARBA" id="ARBA00022559"/>
    </source>
</evidence>
<dbReference type="PRINTS" id="PR00458">
    <property type="entry name" value="PEROXIDASE"/>
</dbReference>
<dbReference type="GO" id="GO:0009505">
    <property type="term" value="C:plant-type cell wall"/>
    <property type="evidence" value="ECO:0000318"/>
    <property type="project" value="GO_Central"/>
</dbReference>
<evidence type="ECO:0000256" key="13">
    <source>
        <dbReference type="ARBA" id="ARBA00023324"/>
    </source>
</evidence>
<feature type="disulfide bond" evidence="17">
    <location>
        <begin position="131"/>
        <end position="336"/>
    </location>
</feature>
<dbReference type="PROSITE" id="PS50873">
    <property type="entry name" value="PEROXIDASE_4"/>
    <property type="match status" value="1"/>
</dbReference>
<keyword evidence="5 18" id="KW-0575">Peroxidase</keyword>
<dbReference type="GO" id="GO:0042744">
    <property type="term" value="P:hydrogen peroxide catabolic process"/>
    <property type="evidence" value="ECO:0007669"/>
    <property type="project" value="UniProtKB-KW"/>
</dbReference>
<keyword evidence="9 15" id="KW-0106">Calcium</keyword>
<feature type="binding site" description="axial binding residue" evidence="15">
    <location>
        <position position="201"/>
    </location>
    <ligand>
        <name>heme b</name>
        <dbReference type="ChEBI" id="CHEBI:60344"/>
    </ligand>
    <ligandPart>
        <name>Fe</name>
        <dbReference type="ChEBI" id="CHEBI:18248"/>
    </ligandPart>
</feature>
<reference evidence="21" key="2">
    <citation type="submission" date="2025-08" db="UniProtKB">
        <authorList>
            <consortium name="RefSeq"/>
        </authorList>
    </citation>
    <scope>IDENTIFICATION</scope>
    <source>
        <tissue evidence="21">Leaf</tissue>
    </source>
</reference>
<evidence type="ECO:0000256" key="8">
    <source>
        <dbReference type="ARBA" id="ARBA00022729"/>
    </source>
</evidence>
<evidence type="ECO:0000256" key="15">
    <source>
        <dbReference type="PIRSR" id="PIRSR600823-3"/>
    </source>
</evidence>
<evidence type="ECO:0000256" key="16">
    <source>
        <dbReference type="PIRSR" id="PIRSR600823-4"/>
    </source>
</evidence>
<dbReference type="EC" id="1.11.1.7" evidence="3 18"/>
<evidence type="ECO:0000256" key="9">
    <source>
        <dbReference type="ARBA" id="ARBA00022837"/>
    </source>
</evidence>
<keyword evidence="6 18" id="KW-0349">Heme</keyword>
<feature type="binding site" evidence="15">
    <location>
        <position position="90"/>
    </location>
    <ligand>
        <name>Ca(2+)</name>
        <dbReference type="ChEBI" id="CHEBI:29108"/>
        <label>1</label>
    </ligand>
</feature>
<evidence type="ECO:0000256" key="3">
    <source>
        <dbReference type="ARBA" id="ARBA00012313"/>
    </source>
</evidence>
<evidence type="ECO:0000256" key="12">
    <source>
        <dbReference type="ARBA" id="ARBA00023157"/>
    </source>
</evidence>
<feature type="domain" description="Plant heme peroxidase family profile" evidence="19">
    <location>
        <begin position="37"/>
        <end position="340"/>
    </location>
</feature>
<dbReference type="GO" id="GO:0140825">
    <property type="term" value="F:lactoperoxidase activity"/>
    <property type="evidence" value="ECO:0007669"/>
    <property type="project" value="UniProtKB-EC"/>
</dbReference>
<evidence type="ECO:0000256" key="7">
    <source>
        <dbReference type="ARBA" id="ARBA00022723"/>
    </source>
</evidence>
<dbReference type="OrthoDB" id="2113341at2759"/>
<feature type="binding site" evidence="14">
    <location>
        <position position="171"/>
    </location>
    <ligand>
        <name>substrate</name>
    </ligand>
</feature>
<sequence>MEGGKQYLYPLMALLVALVVCSMIGNVDGAVSVPRYTLTRQYYKKTNTCAHVEAYVKHNVKVFWDQDKSITPKLLRLLYSDCMVTGCDGSILLDGPNSEKKAPQNIGLGGFIFIDKIKQVLEARCPGVVSCSDILQLATRDSVALAGGPSYPILTGRRDGLFSKASSVDLPSPNISWEEAFEYFQARGLDIQDFTTLLGAHSTGRARCRYIRDRLYNFQGRGTPDPTLDSSRLKELRKQCPEKYKKGEHETLVTLNKNGGEYRFTNSYYSNVMAKKAVLRIDQQLLYGNETQQLSEQFSDPVEGFEDFRKSFALSMNRLGNYKVLTGQQGEIRNNCHFTNTQ</sequence>
<dbReference type="PRINTS" id="PR00461">
    <property type="entry name" value="PLPEROXIDASE"/>
</dbReference>
<dbReference type="InterPro" id="IPR033905">
    <property type="entry name" value="Secretory_peroxidase"/>
</dbReference>
<keyword evidence="8 18" id="KW-0732">Signal</keyword>
<evidence type="ECO:0000256" key="14">
    <source>
        <dbReference type="PIRSR" id="PIRSR600823-2"/>
    </source>
</evidence>
<protein>
    <recommendedName>
        <fullName evidence="3 18">Peroxidase</fullName>
        <ecNumber evidence="3 18">1.11.1.7</ecNumber>
    </recommendedName>
</protein>
<dbReference type="RefSeq" id="XP_021863420.1">
    <property type="nucleotide sequence ID" value="XM_022007728.2"/>
</dbReference>
<dbReference type="InterPro" id="IPR000823">
    <property type="entry name" value="Peroxidase_pln"/>
</dbReference>
<feature type="binding site" evidence="15">
    <location>
        <position position="86"/>
    </location>
    <ligand>
        <name>Ca(2+)</name>
        <dbReference type="ChEBI" id="CHEBI:29108"/>
        <label>1</label>
    </ligand>
</feature>
<evidence type="ECO:0000256" key="10">
    <source>
        <dbReference type="ARBA" id="ARBA00023002"/>
    </source>
</evidence>
<feature type="disulfide bond" evidence="17">
    <location>
        <begin position="49"/>
        <end position="125"/>
    </location>
</feature>
<dbReference type="AlphaFoldDB" id="A0A9R0JBC3"/>
<dbReference type="InterPro" id="IPR002016">
    <property type="entry name" value="Haem_peroxidase"/>
</dbReference>
<dbReference type="CDD" id="cd00693">
    <property type="entry name" value="secretory_peroxidase"/>
    <property type="match status" value="1"/>
</dbReference>
<evidence type="ECO:0000313" key="21">
    <source>
        <dbReference type="RefSeq" id="XP_021863420.1"/>
    </source>
</evidence>
<comment type="catalytic activity">
    <reaction evidence="1 18">
        <text>2 a phenolic donor + H2O2 = 2 a phenolic radical donor + 2 H2O</text>
        <dbReference type="Rhea" id="RHEA:56136"/>
        <dbReference type="ChEBI" id="CHEBI:15377"/>
        <dbReference type="ChEBI" id="CHEBI:16240"/>
        <dbReference type="ChEBI" id="CHEBI:139520"/>
        <dbReference type="ChEBI" id="CHEBI:139521"/>
        <dbReference type="EC" id="1.11.1.7"/>
    </reaction>
</comment>
<dbReference type="Gene3D" id="1.10.420.10">
    <property type="entry name" value="Peroxidase, domain 2"/>
    <property type="match status" value="1"/>
</dbReference>
<keyword evidence="12 17" id="KW-1015">Disulfide bond</keyword>
<dbReference type="FunFam" id="1.10.420.10:FF:000007">
    <property type="entry name" value="Peroxidase"/>
    <property type="match status" value="1"/>
</dbReference>
<evidence type="ECO:0000256" key="11">
    <source>
        <dbReference type="ARBA" id="ARBA00023004"/>
    </source>
</evidence>
<evidence type="ECO:0000256" key="6">
    <source>
        <dbReference type="ARBA" id="ARBA00022617"/>
    </source>
</evidence>
<gene>
    <name evidence="21" type="primary">LOC110802278</name>
</gene>
<dbReference type="GO" id="GO:0004601">
    <property type="term" value="F:peroxidase activity"/>
    <property type="evidence" value="ECO:0000318"/>
    <property type="project" value="GO_Central"/>
</dbReference>
<reference evidence="20" key="1">
    <citation type="journal article" date="2021" name="Nat. Commun.">
        <title>Genomic analyses provide insights into spinach domestication and the genetic basis of agronomic traits.</title>
        <authorList>
            <person name="Cai X."/>
            <person name="Sun X."/>
            <person name="Xu C."/>
            <person name="Sun H."/>
            <person name="Wang X."/>
            <person name="Ge C."/>
            <person name="Zhang Z."/>
            <person name="Wang Q."/>
            <person name="Fei Z."/>
            <person name="Jiao C."/>
            <person name="Wang Q."/>
        </authorList>
    </citation>
    <scope>NUCLEOTIDE SEQUENCE [LARGE SCALE GENOMIC DNA]</scope>
    <source>
        <strain evidence="20">cv. Varoflay</strain>
    </source>
</reference>
<dbReference type="InterPro" id="IPR010255">
    <property type="entry name" value="Haem_peroxidase_sf"/>
</dbReference>
<dbReference type="SUPFAM" id="SSF48113">
    <property type="entry name" value="Heme-dependent peroxidases"/>
    <property type="match status" value="1"/>
</dbReference>
<proteinExistence type="inferred from homology"/>
<dbReference type="KEGG" id="soe:110802278"/>
<evidence type="ECO:0000256" key="18">
    <source>
        <dbReference type="RuleBase" id="RU362060"/>
    </source>
</evidence>
<comment type="similarity">
    <text evidence="18">Belongs to the peroxidase family. Classical plant (class III) peroxidase subfamily.</text>
</comment>
<keyword evidence="10 18" id="KW-0560">Oxidoreductase</keyword>
<keyword evidence="11 15" id="KW-0408">Iron</keyword>
<dbReference type="GeneID" id="110802278"/>
<dbReference type="GO" id="GO:0020037">
    <property type="term" value="F:heme binding"/>
    <property type="evidence" value="ECO:0007669"/>
    <property type="project" value="UniProtKB-UniRule"/>
</dbReference>
<dbReference type="GO" id="GO:0046872">
    <property type="term" value="F:metal ion binding"/>
    <property type="evidence" value="ECO:0007669"/>
    <property type="project" value="UniProtKB-UniRule"/>
</dbReference>
<keyword evidence="13 18" id="KW-0376">Hydrogen peroxide</keyword>
<dbReference type="PANTHER" id="PTHR31517:SF59">
    <property type="entry name" value="PEROXIDASE"/>
    <property type="match status" value="1"/>
</dbReference>
<name>A0A9R0JBC3_SPIOL</name>
<dbReference type="Gene3D" id="1.10.520.10">
    <property type="match status" value="1"/>
</dbReference>
<feature type="site" description="Transition state stabilizer" evidence="16">
    <location>
        <position position="76"/>
    </location>
</feature>
<dbReference type="Proteomes" id="UP000813463">
    <property type="component" value="Chromosome 3"/>
</dbReference>
<evidence type="ECO:0000256" key="4">
    <source>
        <dbReference type="ARBA" id="ARBA00022525"/>
    </source>
</evidence>
<feature type="binding site" evidence="15">
    <location>
        <position position="99"/>
    </location>
    <ligand>
        <name>Ca(2+)</name>
        <dbReference type="ChEBI" id="CHEBI:29108"/>
        <label>1</label>
    </ligand>
</feature>
<evidence type="ECO:0000256" key="2">
    <source>
        <dbReference type="ARBA" id="ARBA00002322"/>
    </source>
</evidence>
<comment type="function">
    <text evidence="2">Removal of H(2)O(2), oxidation of toxic reductants, biosynthesis and degradation of lignin, suberization, auxin catabolism, response to environmental stresses such as wounding, pathogen attack and oxidative stress. These functions might be dependent on each isozyme/isoform in each plant tissue.</text>
</comment>
<keyword evidence="7 15" id="KW-0479">Metal-binding</keyword>
<feature type="chain" id="PRO_5040538507" description="Peroxidase" evidence="18">
    <location>
        <begin position="30"/>
        <end position="342"/>
    </location>
</feature>
<comment type="cofactor">
    <cofactor evidence="15 18">
        <name>heme b</name>
        <dbReference type="ChEBI" id="CHEBI:60344"/>
    </cofactor>
    <text evidence="15 18">Binds 1 heme b (iron(II)-protoporphyrin IX) group per subunit.</text>
</comment>
<feature type="disulfide bond" evidence="17">
    <location>
        <begin position="82"/>
        <end position="87"/>
    </location>
</feature>
<evidence type="ECO:0000256" key="17">
    <source>
        <dbReference type="PIRSR" id="PIRSR600823-5"/>
    </source>
</evidence>
<organism evidence="20 21">
    <name type="scientific">Spinacia oleracea</name>
    <name type="common">Spinach</name>
    <dbReference type="NCBI Taxonomy" id="3562"/>
    <lineage>
        <taxon>Eukaryota</taxon>
        <taxon>Viridiplantae</taxon>
        <taxon>Streptophyta</taxon>
        <taxon>Embryophyta</taxon>
        <taxon>Tracheophyta</taxon>
        <taxon>Spermatophyta</taxon>
        <taxon>Magnoliopsida</taxon>
        <taxon>eudicotyledons</taxon>
        <taxon>Gunneridae</taxon>
        <taxon>Pentapetalae</taxon>
        <taxon>Caryophyllales</taxon>
        <taxon>Chenopodiaceae</taxon>
        <taxon>Chenopodioideae</taxon>
        <taxon>Anserineae</taxon>
        <taxon>Spinacia</taxon>
    </lineage>
</organism>
<keyword evidence="4 18" id="KW-0964">Secreted</keyword>
<dbReference type="PANTHER" id="PTHR31517">
    <property type="match status" value="1"/>
</dbReference>
<comment type="cofactor">
    <cofactor evidence="15 18">
        <name>Ca(2+)</name>
        <dbReference type="ChEBI" id="CHEBI:29108"/>
    </cofactor>
    <text evidence="15 18">Binds 2 calcium ions per subunit.</text>
</comment>
<dbReference type="GO" id="GO:0005576">
    <property type="term" value="C:extracellular region"/>
    <property type="evidence" value="ECO:0007669"/>
    <property type="project" value="UniProtKB-SubCell"/>
</dbReference>
<feature type="signal peptide" evidence="18">
    <location>
        <begin position="1"/>
        <end position="29"/>
    </location>
</feature>
<feature type="binding site" evidence="15">
    <location>
        <position position="84"/>
    </location>
    <ligand>
        <name>Ca(2+)</name>
        <dbReference type="ChEBI" id="CHEBI:29108"/>
        <label>1</label>
    </ligand>
</feature>
<dbReference type="GO" id="GO:0006979">
    <property type="term" value="P:response to oxidative stress"/>
    <property type="evidence" value="ECO:0007669"/>
    <property type="project" value="UniProtKB-UniRule"/>
</dbReference>
<dbReference type="GO" id="GO:0006950">
    <property type="term" value="P:response to stress"/>
    <property type="evidence" value="ECO:0000318"/>
    <property type="project" value="GO_Central"/>
</dbReference>
<evidence type="ECO:0000313" key="20">
    <source>
        <dbReference type="Proteomes" id="UP000813463"/>
    </source>
</evidence>
<feature type="binding site" evidence="15">
    <location>
        <position position="81"/>
    </location>
    <ligand>
        <name>Ca(2+)</name>
        <dbReference type="ChEBI" id="CHEBI:29108"/>
        <label>1</label>
    </ligand>
</feature>